<dbReference type="GO" id="GO:0016403">
    <property type="term" value="F:dimethylargininase activity"/>
    <property type="evidence" value="ECO:0007669"/>
    <property type="project" value="TreeGrafter"/>
</dbReference>
<feature type="active site" description="Nucleophile" evidence="3">
    <location>
        <position position="185"/>
    </location>
</feature>
<organism evidence="4 5">
    <name type="scientific">Danaus plexippus plexippus</name>
    <dbReference type="NCBI Taxonomy" id="278856"/>
    <lineage>
        <taxon>Eukaryota</taxon>
        <taxon>Metazoa</taxon>
        <taxon>Ecdysozoa</taxon>
        <taxon>Arthropoda</taxon>
        <taxon>Hexapoda</taxon>
        <taxon>Insecta</taxon>
        <taxon>Pterygota</taxon>
        <taxon>Neoptera</taxon>
        <taxon>Endopterygota</taxon>
        <taxon>Lepidoptera</taxon>
        <taxon>Glossata</taxon>
        <taxon>Ditrysia</taxon>
        <taxon>Papilionoidea</taxon>
        <taxon>Nymphalidae</taxon>
        <taxon>Danainae</taxon>
        <taxon>Danaini</taxon>
        <taxon>Danaina</taxon>
        <taxon>Danaus</taxon>
        <taxon>Danaus</taxon>
    </lineage>
</organism>
<proteinExistence type="inferred from homology"/>
<sequence length="192" mass="21068">MLLPRPVSSTEEIIMTALKEVMQNELGHTVIEVSDPEAKLAGSDVLFTGREFFVGITETSNEAGASALAEAFPEFPCTPIKVSQGVRHLKKYFSMAGPDILCVASSKEAKEMLKRIEREATFTYQTLTVPEVGAANCLYVNGTLIHRAIEEIPESFKVFCERIDFARRSICFSSLAKVSSGLTACCLLVRKP</sequence>
<evidence type="ECO:0000256" key="3">
    <source>
        <dbReference type="PIRSR" id="PIRSR633199-1"/>
    </source>
</evidence>
<dbReference type="KEGG" id="dpl:KGM_206784"/>
<comment type="similarity">
    <text evidence="1">Belongs to the DDAH family.</text>
</comment>
<dbReference type="EMBL" id="AGBW02008997">
    <property type="protein sequence ID" value="OWR51908.1"/>
    <property type="molecule type" value="Genomic_DNA"/>
</dbReference>
<dbReference type="SUPFAM" id="SSF55909">
    <property type="entry name" value="Pentein"/>
    <property type="match status" value="1"/>
</dbReference>
<dbReference type="PANTHER" id="PTHR12737">
    <property type="entry name" value="DIMETHYLARGININE DIMETHYLAMINOHYDROLASE"/>
    <property type="match status" value="1"/>
</dbReference>
<dbReference type="InterPro" id="IPR033199">
    <property type="entry name" value="DDAH-like"/>
</dbReference>
<name>A0A212FDX2_DANPL</name>
<gene>
    <name evidence="4" type="ORF">KGM_206784</name>
</gene>
<evidence type="ECO:0000256" key="1">
    <source>
        <dbReference type="ARBA" id="ARBA00008532"/>
    </source>
</evidence>
<dbReference type="GO" id="GO:0006525">
    <property type="term" value="P:arginine metabolic process"/>
    <property type="evidence" value="ECO:0007669"/>
    <property type="project" value="TreeGrafter"/>
</dbReference>
<evidence type="ECO:0000256" key="2">
    <source>
        <dbReference type="ARBA" id="ARBA00022801"/>
    </source>
</evidence>
<dbReference type="InParanoid" id="A0A212FDX2"/>
<feature type="active site" description="Proton donor" evidence="3">
    <location>
        <position position="88"/>
    </location>
</feature>
<dbReference type="GO" id="GO:0016597">
    <property type="term" value="F:amino acid binding"/>
    <property type="evidence" value="ECO:0007669"/>
    <property type="project" value="TreeGrafter"/>
</dbReference>
<reference evidence="4 5" key="1">
    <citation type="journal article" date="2011" name="Cell">
        <title>The monarch butterfly genome yields insights into long-distance migration.</title>
        <authorList>
            <person name="Zhan S."/>
            <person name="Merlin C."/>
            <person name="Boore J.L."/>
            <person name="Reppert S.M."/>
        </authorList>
    </citation>
    <scope>NUCLEOTIDE SEQUENCE [LARGE SCALE GENOMIC DNA]</scope>
    <source>
        <strain evidence="4">F-2</strain>
    </source>
</reference>
<keyword evidence="5" id="KW-1185">Reference proteome</keyword>
<protein>
    <submittedName>
        <fullName evidence="4">Ng,ng-dimethylarginine dimethylaminohydrolase</fullName>
    </submittedName>
</protein>
<dbReference type="Gene3D" id="3.75.10.10">
    <property type="entry name" value="L-arginine/glycine Amidinotransferase, Chain A"/>
    <property type="match status" value="1"/>
</dbReference>
<dbReference type="FunCoup" id="A0A212FDX2">
    <property type="interactions" value="407"/>
</dbReference>
<dbReference type="STRING" id="278856.A0A212FDX2"/>
<accession>A0A212FDX2</accession>
<dbReference type="GO" id="GO:0000052">
    <property type="term" value="P:citrulline metabolic process"/>
    <property type="evidence" value="ECO:0007669"/>
    <property type="project" value="TreeGrafter"/>
</dbReference>
<dbReference type="Proteomes" id="UP000007151">
    <property type="component" value="Unassembled WGS sequence"/>
</dbReference>
<comment type="caution">
    <text evidence="4">The sequence shown here is derived from an EMBL/GenBank/DDBJ whole genome shotgun (WGS) entry which is preliminary data.</text>
</comment>
<evidence type="ECO:0000313" key="4">
    <source>
        <dbReference type="EMBL" id="OWR51908.1"/>
    </source>
</evidence>
<evidence type="ECO:0000313" key="5">
    <source>
        <dbReference type="Proteomes" id="UP000007151"/>
    </source>
</evidence>
<keyword evidence="2" id="KW-0378">Hydrolase</keyword>
<dbReference type="AlphaFoldDB" id="A0A212FDX2"/>
<dbReference type="GO" id="GO:0045429">
    <property type="term" value="P:positive regulation of nitric oxide biosynthetic process"/>
    <property type="evidence" value="ECO:0007669"/>
    <property type="project" value="TreeGrafter"/>
</dbReference>
<dbReference type="eggNOG" id="ENOG502QWPA">
    <property type="taxonomic scope" value="Eukaryota"/>
</dbReference>
<dbReference type="PANTHER" id="PTHR12737:SF9">
    <property type="entry name" value="DIMETHYLARGININASE"/>
    <property type="match status" value="1"/>
</dbReference>